<dbReference type="InterPro" id="IPR025501">
    <property type="entry name" value="MinD_FleN"/>
</dbReference>
<sequence>MRDQAEELRKKLNQYKQTPKAKTIAVMSGKGGVGKSNVSLNFALALQKQHKKILLFDMDIGMANLDILMGRSSEHTILDFFNNKTELKEVISKGPEGLEYVSGGSGLSSIFRLSDSQFSRFINELSPILYQYDYIIFDMGAGVTDDSLKFLLAAEEHFVIATPEPTSLMDAYAAMKYICLSAEHTQFLVAVNRSHNLKNAQAAYERLSAAARHFLKIQPVLLGCLPEDEKVSKAVMQQVPVLQAYPNSGFGREILNIAGRYTERFNDNEGKKAAGQAHPFISKLRELFLKGRVAE</sequence>
<comment type="caution">
    <text evidence="3">The sequence shown here is derived from an EMBL/GenBank/DDBJ whole genome shotgun (WGS) entry which is preliminary data.</text>
</comment>
<dbReference type="SUPFAM" id="SSF52540">
    <property type="entry name" value="P-loop containing nucleoside triphosphate hydrolases"/>
    <property type="match status" value="1"/>
</dbReference>
<dbReference type="PIRSF" id="PIRSF003092">
    <property type="entry name" value="MinD"/>
    <property type="match status" value="1"/>
</dbReference>
<dbReference type="EMBL" id="WKKI01000001">
    <property type="protein sequence ID" value="MRX70612.1"/>
    <property type="molecule type" value="Genomic_DNA"/>
</dbReference>
<dbReference type="RefSeq" id="WP_154305722.1">
    <property type="nucleotide sequence ID" value="NZ_WKKI01000001.1"/>
</dbReference>
<protein>
    <submittedName>
        <fullName evidence="3">P-loop NTPase</fullName>
    </submittedName>
</protein>
<dbReference type="GO" id="GO:0051782">
    <property type="term" value="P:negative regulation of cell division"/>
    <property type="evidence" value="ECO:0007669"/>
    <property type="project" value="TreeGrafter"/>
</dbReference>
<evidence type="ECO:0000313" key="3">
    <source>
        <dbReference type="EMBL" id="MRX70612.1"/>
    </source>
</evidence>
<dbReference type="GO" id="GO:0009898">
    <property type="term" value="C:cytoplasmic side of plasma membrane"/>
    <property type="evidence" value="ECO:0007669"/>
    <property type="project" value="TreeGrafter"/>
</dbReference>
<dbReference type="InterPro" id="IPR033875">
    <property type="entry name" value="FlhG"/>
</dbReference>
<proteinExistence type="predicted"/>
<gene>
    <name evidence="3" type="ORF">GJU40_00325</name>
</gene>
<dbReference type="CDD" id="cd02038">
    <property type="entry name" value="FlhG-like"/>
    <property type="match status" value="1"/>
</dbReference>
<dbReference type="GO" id="GO:0016887">
    <property type="term" value="F:ATP hydrolysis activity"/>
    <property type="evidence" value="ECO:0007669"/>
    <property type="project" value="TreeGrafter"/>
</dbReference>
<dbReference type="Pfam" id="PF10609">
    <property type="entry name" value="ParA"/>
    <property type="match status" value="1"/>
</dbReference>
<keyword evidence="2" id="KW-0067">ATP-binding</keyword>
<organism evidence="3 4">
    <name type="scientific">Metabacillus lacus</name>
    <dbReference type="NCBI Taxonomy" id="1983721"/>
    <lineage>
        <taxon>Bacteria</taxon>
        <taxon>Bacillati</taxon>
        <taxon>Bacillota</taxon>
        <taxon>Bacilli</taxon>
        <taxon>Bacillales</taxon>
        <taxon>Bacillaceae</taxon>
        <taxon>Metabacillus</taxon>
    </lineage>
</organism>
<evidence type="ECO:0000256" key="1">
    <source>
        <dbReference type="ARBA" id="ARBA00022741"/>
    </source>
</evidence>
<dbReference type="InterPro" id="IPR033756">
    <property type="entry name" value="YlxH/NBP35"/>
</dbReference>
<accession>A0A7X2LY77</accession>
<dbReference type="Proteomes" id="UP000448867">
    <property type="component" value="Unassembled WGS sequence"/>
</dbReference>
<dbReference type="InterPro" id="IPR027417">
    <property type="entry name" value="P-loop_NTPase"/>
</dbReference>
<dbReference type="Gene3D" id="3.40.50.300">
    <property type="entry name" value="P-loop containing nucleotide triphosphate hydrolases"/>
    <property type="match status" value="1"/>
</dbReference>
<evidence type="ECO:0000313" key="4">
    <source>
        <dbReference type="Proteomes" id="UP000448867"/>
    </source>
</evidence>
<dbReference type="InterPro" id="IPR050625">
    <property type="entry name" value="ParA/MinD_ATPase"/>
</dbReference>
<dbReference type="GO" id="GO:0005829">
    <property type="term" value="C:cytosol"/>
    <property type="evidence" value="ECO:0007669"/>
    <property type="project" value="TreeGrafter"/>
</dbReference>
<dbReference type="GO" id="GO:0005524">
    <property type="term" value="F:ATP binding"/>
    <property type="evidence" value="ECO:0007669"/>
    <property type="project" value="UniProtKB-KW"/>
</dbReference>
<dbReference type="AlphaFoldDB" id="A0A7X2LY77"/>
<keyword evidence="4" id="KW-1185">Reference proteome</keyword>
<dbReference type="PANTHER" id="PTHR43384">
    <property type="entry name" value="SEPTUM SITE-DETERMINING PROTEIN MIND HOMOLOG, CHLOROPLASTIC-RELATED"/>
    <property type="match status" value="1"/>
</dbReference>
<name>A0A7X2LY77_9BACI</name>
<keyword evidence="1" id="KW-0547">Nucleotide-binding</keyword>
<dbReference type="OrthoDB" id="9816297at2"/>
<dbReference type="PANTHER" id="PTHR43384:SF4">
    <property type="entry name" value="CELLULOSE BIOSYNTHESIS PROTEIN BCSQ-RELATED"/>
    <property type="match status" value="1"/>
</dbReference>
<reference evidence="3 4" key="1">
    <citation type="submission" date="2019-11" db="EMBL/GenBank/DDBJ databases">
        <title>Bacillus lacus genome.</title>
        <authorList>
            <person name="Allen C.J."/>
            <person name="Newman J.D."/>
        </authorList>
    </citation>
    <scope>NUCLEOTIDE SEQUENCE [LARGE SCALE GENOMIC DNA]</scope>
    <source>
        <strain evidence="3 4">KCTC 33946</strain>
    </source>
</reference>
<evidence type="ECO:0000256" key="2">
    <source>
        <dbReference type="ARBA" id="ARBA00022840"/>
    </source>
</evidence>